<feature type="domain" description="GOST seven transmembrane" evidence="2">
    <location>
        <begin position="28"/>
        <end position="73"/>
    </location>
</feature>
<keyword evidence="1" id="KW-0472">Membrane</keyword>
<proteinExistence type="predicted"/>
<keyword evidence="4" id="KW-1185">Reference proteome</keyword>
<name>A0A5B6WDT0_9ROSI</name>
<dbReference type="Pfam" id="PF06814">
    <property type="entry name" value="GOST_TM"/>
    <property type="match status" value="1"/>
</dbReference>
<accession>A0A5B6WDT0</accession>
<comment type="caution">
    <text evidence="3">The sequence shown here is derived from an EMBL/GenBank/DDBJ whole genome shotgun (WGS) entry which is preliminary data.</text>
</comment>
<dbReference type="AlphaFoldDB" id="A0A5B6WDT0"/>
<evidence type="ECO:0000256" key="1">
    <source>
        <dbReference type="SAM" id="Phobius"/>
    </source>
</evidence>
<evidence type="ECO:0000313" key="3">
    <source>
        <dbReference type="EMBL" id="KAA3479961.1"/>
    </source>
</evidence>
<dbReference type="InterPro" id="IPR053937">
    <property type="entry name" value="GOST_TM"/>
</dbReference>
<gene>
    <name evidence="3" type="ORF">EPI10_020430</name>
</gene>
<organism evidence="3 4">
    <name type="scientific">Gossypium australe</name>
    <dbReference type="NCBI Taxonomy" id="47621"/>
    <lineage>
        <taxon>Eukaryota</taxon>
        <taxon>Viridiplantae</taxon>
        <taxon>Streptophyta</taxon>
        <taxon>Embryophyta</taxon>
        <taxon>Tracheophyta</taxon>
        <taxon>Spermatophyta</taxon>
        <taxon>Magnoliopsida</taxon>
        <taxon>eudicotyledons</taxon>
        <taxon>Gunneridae</taxon>
        <taxon>Pentapetalae</taxon>
        <taxon>rosids</taxon>
        <taxon>malvids</taxon>
        <taxon>Malvales</taxon>
        <taxon>Malvaceae</taxon>
        <taxon>Malvoideae</taxon>
        <taxon>Gossypium</taxon>
    </lineage>
</organism>
<dbReference type="Proteomes" id="UP000325315">
    <property type="component" value="Unassembled WGS sequence"/>
</dbReference>
<keyword evidence="1" id="KW-1133">Transmembrane helix</keyword>
<keyword evidence="1 3" id="KW-0812">Transmembrane</keyword>
<evidence type="ECO:0000313" key="4">
    <source>
        <dbReference type="Proteomes" id="UP000325315"/>
    </source>
</evidence>
<dbReference type="EMBL" id="SMMG02000003">
    <property type="protein sequence ID" value="KAA3479961.1"/>
    <property type="molecule type" value="Genomic_DNA"/>
</dbReference>
<reference evidence="4" key="1">
    <citation type="journal article" date="2019" name="Plant Biotechnol. J.">
        <title>Genome sequencing of the Australian wild diploid species Gossypium australe highlights disease resistance and delayed gland morphogenesis.</title>
        <authorList>
            <person name="Cai Y."/>
            <person name="Cai X."/>
            <person name="Wang Q."/>
            <person name="Wang P."/>
            <person name="Zhang Y."/>
            <person name="Cai C."/>
            <person name="Xu Y."/>
            <person name="Wang K."/>
            <person name="Zhou Z."/>
            <person name="Wang C."/>
            <person name="Geng S."/>
            <person name="Li B."/>
            <person name="Dong Q."/>
            <person name="Hou Y."/>
            <person name="Wang H."/>
            <person name="Ai P."/>
            <person name="Liu Z."/>
            <person name="Yi F."/>
            <person name="Sun M."/>
            <person name="An G."/>
            <person name="Cheng J."/>
            <person name="Zhang Y."/>
            <person name="Shi Q."/>
            <person name="Xie Y."/>
            <person name="Shi X."/>
            <person name="Chang Y."/>
            <person name="Huang F."/>
            <person name="Chen Y."/>
            <person name="Hong S."/>
            <person name="Mi L."/>
            <person name="Sun Q."/>
            <person name="Zhang L."/>
            <person name="Zhou B."/>
            <person name="Peng R."/>
            <person name="Zhang X."/>
            <person name="Liu F."/>
        </authorList>
    </citation>
    <scope>NUCLEOTIDE SEQUENCE [LARGE SCALE GENOMIC DNA]</scope>
    <source>
        <strain evidence="4">cv. PA1801</strain>
    </source>
</reference>
<dbReference type="OrthoDB" id="19932at2759"/>
<protein>
    <submittedName>
        <fullName evidence="3">Transmembrane protein 87B-like</fullName>
    </submittedName>
</protein>
<feature type="transmembrane region" description="Helical" evidence="1">
    <location>
        <begin position="44"/>
        <end position="68"/>
    </location>
</feature>
<sequence>MGKEDGNWQALFVGMTFLQDVFQMKQKIKLYFNATDPLSEFWQIAWIIPAFWNMIAYCLLVVICVLWAPSRNPTRYAYMEGMGEDSDEEGIALTGNSGDMAMKLERQAIGDDLEEDKRE</sequence>
<evidence type="ECO:0000259" key="2">
    <source>
        <dbReference type="Pfam" id="PF06814"/>
    </source>
</evidence>